<dbReference type="InterPro" id="IPR000742">
    <property type="entry name" value="EGF"/>
</dbReference>
<evidence type="ECO:0000256" key="4">
    <source>
        <dbReference type="ARBA" id="ARBA00023157"/>
    </source>
</evidence>
<dbReference type="InterPro" id="IPR018097">
    <property type="entry name" value="EGF_Ca-bd_CS"/>
</dbReference>
<dbReference type="PROSITE" id="PS01186">
    <property type="entry name" value="EGF_2"/>
    <property type="match status" value="3"/>
</dbReference>
<dbReference type="FunFam" id="2.10.25.10:FF:000240">
    <property type="entry name" value="Vitamin K-dependent protein S"/>
    <property type="match status" value="1"/>
</dbReference>
<dbReference type="EnsemblMetazoa" id="CLYHEMT008242.1">
    <property type="protein sequence ID" value="CLYHEMP008242.1"/>
    <property type="gene ID" value="CLYHEMG008242"/>
</dbReference>
<evidence type="ECO:0000256" key="1">
    <source>
        <dbReference type="ARBA" id="ARBA00022536"/>
    </source>
</evidence>
<dbReference type="PROSITE" id="PS50026">
    <property type="entry name" value="EGF_3"/>
    <property type="match status" value="1"/>
</dbReference>
<dbReference type="GO" id="GO:0030246">
    <property type="term" value="F:carbohydrate binding"/>
    <property type="evidence" value="ECO:0007669"/>
    <property type="project" value="InterPro"/>
</dbReference>
<feature type="chain" id="PRO_5029843350" description="EGF-like domain-containing protein" evidence="6">
    <location>
        <begin position="23"/>
        <end position="432"/>
    </location>
</feature>
<evidence type="ECO:0000313" key="9">
    <source>
        <dbReference type="Proteomes" id="UP000594262"/>
    </source>
</evidence>
<dbReference type="Proteomes" id="UP000594262">
    <property type="component" value="Unplaced"/>
</dbReference>
<keyword evidence="9" id="KW-1185">Reference proteome</keyword>
<dbReference type="Pfam" id="PF02140">
    <property type="entry name" value="SUEL_Lectin"/>
    <property type="match status" value="1"/>
</dbReference>
<organism evidence="8 9">
    <name type="scientific">Clytia hemisphaerica</name>
    <dbReference type="NCBI Taxonomy" id="252671"/>
    <lineage>
        <taxon>Eukaryota</taxon>
        <taxon>Metazoa</taxon>
        <taxon>Cnidaria</taxon>
        <taxon>Hydrozoa</taxon>
        <taxon>Hydroidolina</taxon>
        <taxon>Leptothecata</taxon>
        <taxon>Obeliida</taxon>
        <taxon>Clytiidae</taxon>
        <taxon>Clytia</taxon>
    </lineage>
</organism>
<dbReference type="PANTHER" id="PTHR24034">
    <property type="entry name" value="EGF-LIKE DOMAIN-CONTAINING PROTEIN"/>
    <property type="match status" value="1"/>
</dbReference>
<dbReference type="OrthoDB" id="5951861at2759"/>
<feature type="disulfide bond" evidence="5">
    <location>
        <begin position="151"/>
        <end position="160"/>
    </location>
</feature>
<dbReference type="Gene3D" id="2.10.25.10">
    <property type="entry name" value="Laminin"/>
    <property type="match status" value="5"/>
</dbReference>
<dbReference type="InterPro" id="IPR009030">
    <property type="entry name" value="Growth_fac_rcpt_cys_sf"/>
</dbReference>
<dbReference type="PROSITE" id="PS01187">
    <property type="entry name" value="EGF_CA"/>
    <property type="match status" value="3"/>
</dbReference>
<keyword evidence="4 5" id="KW-1015">Disulfide bond</keyword>
<dbReference type="InterPro" id="IPR000152">
    <property type="entry name" value="EGF-type_Asp/Asn_hydroxyl_site"/>
</dbReference>
<keyword evidence="1 5" id="KW-0245">EGF-like domain</keyword>
<dbReference type="SUPFAM" id="SSF57184">
    <property type="entry name" value="Growth factor receptor domain"/>
    <property type="match status" value="2"/>
</dbReference>
<dbReference type="InterPro" id="IPR001881">
    <property type="entry name" value="EGF-like_Ca-bd_dom"/>
</dbReference>
<reference evidence="8" key="1">
    <citation type="submission" date="2021-01" db="UniProtKB">
        <authorList>
            <consortium name="EnsemblMetazoa"/>
        </authorList>
    </citation>
    <scope>IDENTIFICATION</scope>
</reference>
<dbReference type="InterPro" id="IPR043159">
    <property type="entry name" value="Lectin_gal-bd_sf"/>
</dbReference>
<dbReference type="RefSeq" id="XP_066911991.1">
    <property type="nucleotide sequence ID" value="XM_067055890.1"/>
</dbReference>
<accession>A0A7M5V951</accession>
<dbReference type="InterPro" id="IPR049883">
    <property type="entry name" value="NOTCH1_EGF-like"/>
</dbReference>
<dbReference type="GeneID" id="136799204"/>
<dbReference type="Pfam" id="PF12662">
    <property type="entry name" value="cEGF"/>
    <property type="match status" value="1"/>
</dbReference>
<evidence type="ECO:0000256" key="5">
    <source>
        <dbReference type="PROSITE-ProRule" id="PRU00076"/>
    </source>
</evidence>
<proteinExistence type="predicted"/>
<dbReference type="InterPro" id="IPR000922">
    <property type="entry name" value="Lectin_gal-bd_dom"/>
</dbReference>
<feature type="domain" description="EGF-like" evidence="7">
    <location>
        <begin position="129"/>
        <end position="161"/>
    </location>
</feature>
<protein>
    <recommendedName>
        <fullName evidence="7">EGF-like domain-containing protein</fullName>
    </recommendedName>
</protein>
<feature type="disulfide bond" evidence="5">
    <location>
        <begin position="133"/>
        <end position="143"/>
    </location>
</feature>
<evidence type="ECO:0000313" key="8">
    <source>
        <dbReference type="EnsemblMetazoa" id="CLYHEMP008242.1"/>
    </source>
</evidence>
<dbReference type="PROSITE" id="PS00010">
    <property type="entry name" value="ASX_HYDROXYL"/>
    <property type="match status" value="1"/>
</dbReference>
<dbReference type="Pfam" id="PF07645">
    <property type="entry name" value="EGF_CA"/>
    <property type="match status" value="1"/>
</dbReference>
<name>A0A7M5V951_9CNID</name>
<comment type="caution">
    <text evidence="5">Lacks conserved residue(s) required for the propagation of feature annotation.</text>
</comment>
<dbReference type="AlphaFoldDB" id="A0A7M5V951"/>
<feature type="signal peptide" evidence="6">
    <location>
        <begin position="1"/>
        <end position="22"/>
    </location>
</feature>
<dbReference type="Pfam" id="PF14670">
    <property type="entry name" value="FXa_inhibition"/>
    <property type="match status" value="1"/>
</dbReference>
<dbReference type="PROSITE" id="PS00022">
    <property type="entry name" value="EGF_1"/>
    <property type="match status" value="1"/>
</dbReference>
<dbReference type="SMART" id="SM00181">
    <property type="entry name" value="EGF"/>
    <property type="match status" value="5"/>
</dbReference>
<dbReference type="Gene3D" id="2.60.120.740">
    <property type="match status" value="1"/>
</dbReference>
<dbReference type="InterPro" id="IPR050751">
    <property type="entry name" value="ECM_structural_protein"/>
</dbReference>
<evidence type="ECO:0000256" key="3">
    <source>
        <dbReference type="ARBA" id="ARBA00022737"/>
    </source>
</evidence>
<dbReference type="InterPro" id="IPR026823">
    <property type="entry name" value="cEGF"/>
</dbReference>
<dbReference type="PANTHER" id="PTHR24034:SF209">
    <property type="entry name" value="EGF-LIKE DOMAIN-CONTAINING PROTEIN"/>
    <property type="match status" value="1"/>
</dbReference>
<evidence type="ECO:0000256" key="2">
    <source>
        <dbReference type="ARBA" id="ARBA00022729"/>
    </source>
</evidence>
<keyword evidence="2 6" id="KW-0732">Signal</keyword>
<evidence type="ECO:0000256" key="6">
    <source>
        <dbReference type="SAM" id="SignalP"/>
    </source>
</evidence>
<sequence length="432" mass="47909">MLLGNLSRSIFTLLGLVAVLNAFTIKRQASSSSHLNSIYDKTNGLNRTGSNVCKYQETVTKLVNTTYLSTRWTTVYYKTCDFWTGCKKVSRLGTKQVVSHRLETKYIDRDVYYCCNGWKRPDNTHKSCDIPTCAFACKNGGKCVAPDKCQCVNGYYGSYCQFDNNECQDPSKNDCSQVCINIQGGFKCGCNSGYTLDSDGKTCLDINECSTKKACGCQARDGVCQATCTNTMGSYKCACPKGYFLNSAELCEDRNECFLDQTLCDHKCLNTPGGYKCQCFKGYNLNNVTNKCQDTNECSIQNGGCSDQCVNLNGTYVCLCPKGKYLADDGKTCKDIDLKSKSETFCQSGALGMLTCDNVNDKIKITSVFYGRLTDKICKYGDYTSNLNCNALNAKDNLKECNGMSSCLVMMDMWTDPCPGVEKYAKINYRCE</sequence>
<evidence type="ECO:0000259" key="7">
    <source>
        <dbReference type="PROSITE" id="PS50026"/>
    </source>
</evidence>
<dbReference type="SMART" id="SM00179">
    <property type="entry name" value="EGF_CA"/>
    <property type="match status" value="5"/>
</dbReference>
<keyword evidence="3" id="KW-0677">Repeat</keyword>
<dbReference type="GO" id="GO:0005509">
    <property type="term" value="F:calcium ion binding"/>
    <property type="evidence" value="ECO:0007669"/>
    <property type="project" value="InterPro"/>
</dbReference>